<keyword evidence="2" id="KW-1185">Reference proteome</keyword>
<protein>
    <submittedName>
        <fullName evidence="1">Uncharacterized protein</fullName>
    </submittedName>
</protein>
<name>A0ABW2N7N5_9ACTN</name>
<comment type="caution">
    <text evidence="1">The sequence shown here is derived from an EMBL/GenBank/DDBJ whole genome shotgun (WGS) entry which is preliminary data.</text>
</comment>
<dbReference type="EMBL" id="JBHTCH010000023">
    <property type="protein sequence ID" value="MFC7362258.1"/>
    <property type="molecule type" value="Genomic_DNA"/>
</dbReference>
<reference evidence="2" key="1">
    <citation type="journal article" date="2019" name="Int. J. Syst. Evol. Microbiol.">
        <title>The Global Catalogue of Microorganisms (GCM) 10K type strain sequencing project: providing services to taxonomists for standard genome sequencing and annotation.</title>
        <authorList>
            <consortium name="The Broad Institute Genomics Platform"/>
            <consortium name="The Broad Institute Genome Sequencing Center for Infectious Disease"/>
            <person name="Wu L."/>
            <person name="Ma J."/>
        </authorList>
    </citation>
    <scope>NUCLEOTIDE SEQUENCE [LARGE SCALE GENOMIC DNA]</scope>
    <source>
        <strain evidence="2">FCH27</strain>
    </source>
</reference>
<evidence type="ECO:0000313" key="1">
    <source>
        <dbReference type="EMBL" id="MFC7362258.1"/>
    </source>
</evidence>
<proteinExistence type="predicted"/>
<sequence>MTTTIPENHRYLRDAFGSVITDGACVIDADREVGYVRLDLRPYTFGPESAYWDGWFNVTRTRTEHPLRGKVMKGELVQVVNG</sequence>
<gene>
    <name evidence="1" type="ORF">ACFQO6_18450</name>
</gene>
<accession>A0ABW2N7N5</accession>
<dbReference type="RefSeq" id="WP_255893094.1">
    <property type="nucleotide sequence ID" value="NZ_JAFMZM010000008.1"/>
</dbReference>
<evidence type="ECO:0000313" key="2">
    <source>
        <dbReference type="Proteomes" id="UP001596524"/>
    </source>
</evidence>
<organism evidence="1 2">
    <name type="scientific">Nocardioides astragali</name>
    <dbReference type="NCBI Taxonomy" id="1776736"/>
    <lineage>
        <taxon>Bacteria</taxon>
        <taxon>Bacillati</taxon>
        <taxon>Actinomycetota</taxon>
        <taxon>Actinomycetes</taxon>
        <taxon>Propionibacteriales</taxon>
        <taxon>Nocardioidaceae</taxon>
        <taxon>Nocardioides</taxon>
    </lineage>
</organism>
<dbReference type="Proteomes" id="UP001596524">
    <property type="component" value="Unassembled WGS sequence"/>
</dbReference>